<dbReference type="Gene3D" id="1.25.40.880">
    <property type="entry name" value="Alkyl sulfatase, dimerisation domain"/>
    <property type="match status" value="1"/>
</dbReference>
<dbReference type="CDD" id="cd07710">
    <property type="entry name" value="arylsulfatase_Sdsa1-like_MBL-fold"/>
    <property type="match status" value="1"/>
</dbReference>
<dbReference type="InterPro" id="IPR001279">
    <property type="entry name" value="Metallo-B-lactamas"/>
</dbReference>
<dbReference type="Gene3D" id="3.30.1050.10">
    <property type="entry name" value="SCP2 sterol-binding domain"/>
    <property type="match status" value="1"/>
</dbReference>
<dbReference type="InterPro" id="IPR052195">
    <property type="entry name" value="Bact_Alkyl/Aryl-Sulfatase"/>
</dbReference>
<dbReference type="Pfam" id="PF14863">
    <property type="entry name" value="Alkyl_sulf_dimr"/>
    <property type="match status" value="1"/>
</dbReference>
<dbReference type="Proteomes" id="UP001317963">
    <property type="component" value="Chromosome"/>
</dbReference>
<dbReference type="InterPro" id="IPR038536">
    <property type="entry name" value="Alkyl/aryl-sulf_dimr_sf"/>
</dbReference>
<feature type="chain" id="PRO_5046683118" evidence="1">
    <location>
        <begin position="20"/>
        <end position="574"/>
    </location>
</feature>
<dbReference type="PANTHER" id="PTHR43223">
    <property type="entry name" value="ALKYL/ARYL-SULFATASE"/>
    <property type="match status" value="1"/>
</dbReference>
<evidence type="ECO:0000256" key="1">
    <source>
        <dbReference type="SAM" id="SignalP"/>
    </source>
</evidence>
<gene>
    <name evidence="3" type="ORF">E0F26_04895</name>
</gene>
<dbReference type="InterPro" id="IPR029228">
    <property type="entry name" value="Alkyl_sulf_dimr"/>
</dbReference>
<feature type="signal peptide" evidence="1">
    <location>
        <begin position="1"/>
        <end position="19"/>
    </location>
</feature>
<keyword evidence="4" id="KW-1185">Reference proteome</keyword>
<proteinExistence type="predicted"/>
<organism evidence="3 4">
    <name type="scientific">Candidatus Paraluminiphilus aquimaris</name>
    <dbReference type="NCBI Taxonomy" id="2518994"/>
    <lineage>
        <taxon>Bacteria</taxon>
        <taxon>Pseudomonadati</taxon>
        <taxon>Pseudomonadota</taxon>
        <taxon>Gammaproteobacteria</taxon>
        <taxon>Cellvibrionales</taxon>
        <taxon>Halieaceae</taxon>
        <taxon>Candidatus Paraluminiphilus</taxon>
    </lineage>
</organism>
<protein>
    <submittedName>
        <fullName evidence="3">MBL fold metallo-hydrolase</fullName>
    </submittedName>
</protein>
<dbReference type="RefSeq" id="WP_279242922.1">
    <property type="nucleotide sequence ID" value="NZ_CP036501.1"/>
</dbReference>
<keyword evidence="1" id="KW-0732">Signal</keyword>
<name>A0ABY6Q4B7_9GAMM</name>
<accession>A0ABY6Q4B7</accession>
<dbReference type="SUPFAM" id="SSF56281">
    <property type="entry name" value="Metallo-hydrolase/oxidoreductase"/>
    <property type="match status" value="1"/>
</dbReference>
<dbReference type="PANTHER" id="PTHR43223:SF2">
    <property type="entry name" value="METALLO-BETA-LACTAMASE DOMAIN-CONTAINING PROTEIN"/>
    <property type="match status" value="1"/>
</dbReference>
<dbReference type="InterPro" id="IPR036527">
    <property type="entry name" value="SCP2_sterol-bd_dom_sf"/>
</dbReference>
<dbReference type="Gene3D" id="3.60.15.30">
    <property type="entry name" value="Metallo-beta-lactamase domain"/>
    <property type="match status" value="1"/>
</dbReference>
<dbReference type="Pfam" id="PF00753">
    <property type="entry name" value="Lactamase_B"/>
    <property type="match status" value="1"/>
</dbReference>
<evidence type="ECO:0000313" key="3">
    <source>
        <dbReference type="EMBL" id="UZP74117.1"/>
    </source>
</evidence>
<dbReference type="SMART" id="SM00849">
    <property type="entry name" value="Lactamase_B"/>
    <property type="match status" value="1"/>
</dbReference>
<sequence>MKQYLVATIISLLTSNAFSEVVTAPTDQRVNPKVLAHQATLVPGLKKLGSRVFGAEFMGYSNFGFIETDNGVIVVDAGWFPTPTANAFALLREHTDKPVIAVIYTHLHLDHYGGIQAILPGNNPGAIPIYGPADWEDTVAMGQSVTHKATLRRAFMQMGIPIPEGLEGTVGNGIGPSPRLERNDALTYPPTVEVSGKLALSIDGVDLELFPAEGDVPEHLWVWLPEDRILFSGDSPPHGVFPAVETARFEIGRDPNKMMASVQKTIDLDPIAIVPGHSSIISDHREIRELMTLTRDTIQFLIDQVDRFYLSNRSVDDLLNTLNLPPAIADHPKLQPYYHRWEWMMQQRFTKRAGFIDDWMDYLTHNAYQEAARLVPALGGRDKVLEMAKTKVATDPQWAARLATYLILSDEGDNEARQVRQQASVRFAQVTTSTNQRNYLLGLVAEENGDIDFDSMLRGPIAGSLNRLDDAELLNRLRNRVIAERANHVDITVRLDLTDGDAYDLRIINNVLRVTWPDEERVVASHWQTDKATIIAVLTDELTLADALRSGRIATSDSTRDSARQNRIFAGLFE</sequence>
<evidence type="ECO:0000313" key="4">
    <source>
        <dbReference type="Proteomes" id="UP001317963"/>
    </source>
</evidence>
<dbReference type="EMBL" id="CP036501">
    <property type="protein sequence ID" value="UZP74117.1"/>
    <property type="molecule type" value="Genomic_DNA"/>
</dbReference>
<feature type="domain" description="Metallo-beta-lactamase" evidence="2">
    <location>
        <begin position="60"/>
        <end position="277"/>
    </location>
</feature>
<dbReference type="InterPro" id="IPR036866">
    <property type="entry name" value="RibonucZ/Hydroxyglut_hydro"/>
</dbReference>
<dbReference type="InterPro" id="IPR044097">
    <property type="entry name" value="Bds1/SdsA1_MBL-fold"/>
</dbReference>
<reference evidence="3 4" key="1">
    <citation type="submission" date="2019-02" db="EMBL/GenBank/DDBJ databases">
        <title>Halieaceae_genomes.</title>
        <authorList>
            <person name="Li S.-H."/>
        </authorList>
    </citation>
    <scope>NUCLEOTIDE SEQUENCE [LARGE SCALE GENOMIC DNA]</scope>
    <source>
        <strain evidence="3 4">JH123</strain>
    </source>
</reference>
<evidence type="ECO:0000259" key="2">
    <source>
        <dbReference type="SMART" id="SM00849"/>
    </source>
</evidence>